<dbReference type="SUPFAM" id="SSF54523">
    <property type="entry name" value="Pili subunits"/>
    <property type="match status" value="1"/>
</dbReference>
<keyword evidence="1" id="KW-0472">Membrane</keyword>
<gene>
    <name evidence="2" type="ORF">MNBD_GAMMA24-2517</name>
</gene>
<organism evidence="2">
    <name type="scientific">hydrothermal vent metagenome</name>
    <dbReference type="NCBI Taxonomy" id="652676"/>
    <lineage>
        <taxon>unclassified sequences</taxon>
        <taxon>metagenomes</taxon>
        <taxon>ecological metagenomes</taxon>
    </lineage>
</organism>
<reference evidence="2" key="1">
    <citation type="submission" date="2018-06" db="EMBL/GenBank/DDBJ databases">
        <authorList>
            <person name="Zhirakovskaya E."/>
        </authorList>
    </citation>
    <scope>NUCLEOTIDE SEQUENCE</scope>
</reference>
<dbReference type="InterPro" id="IPR012902">
    <property type="entry name" value="N_methyl_site"/>
</dbReference>
<dbReference type="NCBIfam" id="TIGR02532">
    <property type="entry name" value="IV_pilin_GFxxxE"/>
    <property type="match status" value="1"/>
</dbReference>
<keyword evidence="1" id="KW-1133">Transmembrane helix</keyword>
<dbReference type="AlphaFoldDB" id="A0A3B1B739"/>
<evidence type="ECO:0000313" key="2">
    <source>
        <dbReference type="EMBL" id="VAX11992.1"/>
    </source>
</evidence>
<name>A0A3B1B739_9ZZZZ</name>
<keyword evidence="1" id="KW-0812">Transmembrane</keyword>
<evidence type="ECO:0000256" key="1">
    <source>
        <dbReference type="SAM" id="Phobius"/>
    </source>
</evidence>
<evidence type="ECO:0008006" key="3">
    <source>
        <dbReference type="Google" id="ProtNLM"/>
    </source>
</evidence>
<accession>A0A3B1B739</accession>
<sequence length="154" mass="16546">MYRRQPLQTGFSLIELMVAMAILAIVVSVAIPAYNSYTRTARMAEGSDSIGTLKLAQVEFFQENGFFFTGVTTATSETIITASNRMWTPTPWDPTLSDAANLGRLNFTYVVTNCTLSSGSAGATDTAGNPTQCYTVTATGRKMLTSNDVLTSSN</sequence>
<dbReference type="Gene3D" id="3.30.700.10">
    <property type="entry name" value="Glycoprotein, Type 4 Pilin"/>
    <property type="match status" value="1"/>
</dbReference>
<feature type="transmembrane region" description="Helical" evidence="1">
    <location>
        <begin position="12"/>
        <end position="34"/>
    </location>
</feature>
<dbReference type="EMBL" id="UOFZ01000006">
    <property type="protein sequence ID" value="VAX11992.1"/>
    <property type="molecule type" value="Genomic_DNA"/>
</dbReference>
<dbReference type="Pfam" id="PF07963">
    <property type="entry name" value="N_methyl"/>
    <property type="match status" value="1"/>
</dbReference>
<dbReference type="InterPro" id="IPR045584">
    <property type="entry name" value="Pilin-like"/>
</dbReference>
<protein>
    <recommendedName>
        <fullName evidence="3">Type IV pilus biogenesis protein PilE</fullName>
    </recommendedName>
</protein>
<dbReference type="PROSITE" id="PS00409">
    <property type="entry name" value="PROKAR_NTER_METHYL"/>
    <property type="match status" value="1"/>
</dbReference>
<proteinExistence type="predicted"/>